<feature type="chain" id="PRO_5031245359" description="Lipoprotein" evidence="1">
    <location>
        <begin position="32"/>
        <end position="141"/>
    </location>
</feature>
<organism evidence="2 3">
    <name type="scientific">Acidovorax soli</name>
    <dbReference type="NCBI Taxonomy" id="592050"/>
    <lineage>
        <taxon>Bacteria</taxon>
        <taxon>Pseudomonadati</taxon>
        <taxon>Pseudomonadota</taxon>
        <taxon>Betaproteobacteria</taxon>
        <taxon>Burkholderiales</taxon>
        <taxon>Comamonadaceae</taxon>
        <taxon>Acidovorax</taxon>
    </lineage>
</organism>
<keyword evidence="3" id="KW-1185">Reference proteome</keyword>
<proteinExistence type="predicted"/>
<keyword evidence="1" id="KW-0732">Signal</keyword>
<comment type="caution">
    <text evidence="2">The sequence shown here is derived from an EMBL/GenBank/DDBJ whole genome shotgun (WGS) entry which is preliminary data.</text>
</comment>
<protein>
    <recommendedName>
        <fullName evidence="4">Lipoprotein</fullName>
    </recommendedName>
</protein>
<gene>
    <name evidence="2" type="ORF">HNP48_004902</name>
</gene>
<evidence type="ECO:0008006" key="4">
    <source>
        <dbReference type="Google" id="ProtNLM"/>
    </source>
</evidence>
<evidence type="ECO:0000256" key="1">
    <source>
        <dbReference type="SAM" id="SignalP"/>
    </source>
</evidence>
<feature type="signal peptide" evidence="1">
    <location>
        <begin position="1"/>
        <end position="31"/>
    </location>
</feature>
<name>A0A7X0PHT3_9BURK</name>
<evidence type="ECO:0000313" key="2">
    <source>
        <dbReference type="EMBL" id="MBB6562193.1"/>
    </source>
</evidence>
<dbReference type="EMBL" id="JACHLK010000011">
    <property type="protein sequence ID" value="MBB6562193.1"/>
    <property type="molecule type" value="Genomic_DNA"/>
</dbReference>
<reference evidence="2 3" key="1">
    <citation type="submission" date="2020-08" db="EMBL/GenBank/DDBJ databases">
        <title>Functional genomics of gut bacteria from endangered species of beetles.</title>
        <authorList>
            <person name="Carlos-Shanley C."/>
        </authorList>
    </citation>
    <scope>NUCLEOTIDE SEQUENCE [LARGE SCALE GENOMIC DNA]</scope>
    <source>
        <strain evidence="2 3">S00198</strain>
    </source>
</reference>
<accession>A0A7X0PHT3</accession>
<dbReference type="AlphaFoldDB" id="A0A7X0PHT3"/>
<dbReference type="RefSeq" id="WP_184861959.1">
    <property type="nucleotide sequence ID" value="NZ_JACHLK010000011.1"/>
</dbReference>
<dbReference type="Proteomes" id="UP000575083">
    <property type="component" value="Unassembled WGS sequence"/>
</dbReference>
<sequence length="141" mass="15245">MAVLHTSTGRASALATAAVLALALHSGAAHARAEALYDAPQVVFSGAYTPTAAQVRDRIIQAGQSLGWAVTREAPGLVELQYDKQQGKHMAAIAVRYDHAGYKIDYVNSYNLNYAEAGAGRHIHPNYNRWIRNLMQRISGG</sequence>
<evidence type="ECO:0000313" key="3">
    <source>
        <dbReference type="Proteomes" id="UP000575083"/>
    </source>
</evidence>